<gene>
    <name evidence="2" type="ORF">OSH07_10790</name>
</gene>
<evidence type="ECO:0000256" key="1">
    <source>
        <dbReference type="SAM" id="MobiDB-lite"/>
    </source>
</evidence>
<comment type="caution">
    <text evidence="2">The sequence shown here is derived from an EMBL/GenBank/DDBJ whole genome shotgun (WGS) entry which is preliminary data.</text>
</comment>
<evidence type="ECO:0000313" key="3">
    <source>
        <dbReference type="Proteomes" id="UP001144805"/>
    </source>
</evidence>
<organism evidence="2 3">
    <name type="scientific">Kaistia nematophila</name>
    <dbReference type="NCBI Taxonomy" id="2994654"/>
    <lineage>
        <taxon>Bacteria</taxon>
        <taxon>Pseudomonadati</taxon>
        <taxon>Pseudomonadota</taxon>
        <taxon>Alphaproteobacteria</taxon>
        <taxon>Hyphomicrobiales</taxon>
        <taxon>Kaistiaceae</taxon>
        <taxon>Kaistia</taxon>
    </lineage>
</organism>
<dbReference type="InterPro" id="IPR018772">
    <property type="entry name" value="Transcription_activator_HlyU"/>
</dbReference>
<accession>A0A9X3E2X7</accession>
<sequence length="97" mass="10461">MSFLKKLFGGGGGGSSPAEAKGEATEYKGYNIRPAPYSEGGQYKTAGYIEKTIDGVEKSYRFVRVDSHTSRDAAADFAVIKGKQIIDEQGDRIFDAS</sequence>
<keyword evidence="3" id="KW-1185">Reference proteome</keyword>
<dbReference type="Pfam" id="PF10115">
    <property type="entry name" value="HlyU"/>
    <property type="match status" value="1"/>
</dbReference>
<feature type="region of interest" description="Disordered" evidence="1">
    <location>
        <begin position="1"/>
        <end position="22"/>
    </location>
</feature>
<evidence type="ECO:0000313" key="2">
    <source>
        <dbReference type="EMBL" id="MCX5569677.1"/>
    </source>
</evidence>
<name>A0A9X3E2X7_9HYPH</name>
<protein>
    <submittedName>
        <fullName evidence="2">HlyU family transcriptional regulator</fullName>
    </submittedName>
</protein>
<dbReference type="RefSeq" id="WP_266338637.1">
    <property type="nucleotide sequence ID" value="NZ_JAPKNK010000003.1"/>
</dbReference>
<dbReference type="Proteomes" id="UP001144805">
    <property type="component" value="Unassembled WGS sequence"/>
</dbReference>
<reference evidence="2" key="1">
    <citation type="submission" date="2022-11" db="EMBL/GenBank/DDBJ databases">
        <title>Biodiversity and phylogenetic relationships of bacteria.</title>
        <authorList>
            <person name="Machado R.A.R."/>
            <person name="Bhat A."/>
            <person name="Loulou A."/>
            <person name="Kallel S."/>
        </authorList>
    </citation>
    <scope>NUCLEOTIDE SEQUENCE</scope>
    <source>
        <strain evidence="2">K-TC2</strain>
    </source>
</reference>
<dbReference type="AlphaFoldDB" id="A0A9X3E2X7"/>
<proteinExistence type="predicted"/>
<dbReference type="EMBL" id="JAPKNK010000003">
    <property type="protein sequence ID" value="MCX5569677.1"/>
    <property type="molecule type" value="Genomic_DNA"/>
</dbReference>